<gene>
    <name evidence="1" type="ORF">QRT03_09135</name>
</gene>
<keyword evidence="2" id="KW-1185">Reference proteome</keyword>
<proteinExistence type="predicted"/>
<protein>
    <submittedName>
        <fullName evidence="1">Uncharacterized protein</fullName>
    </submittedName>
</protein>
<evidence type="ECO:0000313" key="1">
    <source>
        <dbReference type="EMBL" id="MDL5156117.1"/>
    </source>
</evidence>
<name>A0ABT7M7W1_9PSEU</name>
<dbReference type="RefSeq" id="WP_286052364.1">
    <property type="nucleotide sequence ID" value="NZ_JASVWF010000002.1"/>
</dbReference>
<dbReference type="EMBL" id="JASVWF010000002">
    <property type="protein sequence ID" value="MDL5156117.1"/>
    <property type="molecule type" value="Genomic_DNA"/>
</dbReference>
<dbReference type="Proteomes" id="UP001231924">
    <property type="component" value="Unassembled WGS sequence"/>
</dbReference>
<organism evidence="1 2">
    <name type="scientific">Actinomycetospora termitidis</name>
    <dbReference type="NCBI Taxonomy" id="3053470"/>
    <lineage>
        <taxon>Bacteria</taxon>
        <taxon>Bacillati</taxon>
        <taxon>Actinomycetota</taxon>
        <taxon>Actinomycetes</taxon>
        <taxon>Pseudonocardiales</taxon>
        <taxon>Pseudonocardiaceae</taxon>
        <taxon>Actinomycetospora</taxon>
    </lineage>
</organism>
<sequence>MRLLRLVLTAGAVDPPVARRLVRLARTARSHLDNVIVYADLTGTRA</sequence>
<accession>A0ABT7M7W1</accession>
<reference evidence="1 2" key="1">
    <citation type="submission" date="2023-06" db="EMBL/GenBank/DDBJ databases">
        <title>Actinomycetospora Odt1-22.</title>
        <authorList>
            <person name="Supong K."/>
        </authorList>
    </citation>
    <scope>NUCLEOTIDE SEQUENCE [LARGE SCALE GENOMIC DNA]</scope>
    <source>
        <strain evidence="1 2">Odt1-22</strain>
    </source>
</reference>
<evidence type="ECO:0000313" key="2">
    <source>
        <dbReference type="Proteomes" id="UP001231924"/>
    </source>
</evidence>
<comment type="caution">
    <text evidence="1">The sequence shown here is derived from an EMBL/GenBank/DDBJ whole genome shotgun (WGS) entry which is preliminary data.</text>
</comment>